<feature type="domain" description="Histidine kinase" evidence="8">
    <location>
        <begin position="159"/>
        <end position="369"/>
    </location>
</feature>
<dbReference type="InterPro" id="IPR003594">
    <property type="entry name" value="HATPase_dom"/>
</dbReference>
<dbReference type="PROSITE" id="PS50109">
    <property type="entry name" value="HIS_KIN"/>
    <property type="match status" value="1"/>
</dbReference>
<evidence type="ECO:0000256" key="3">
    <source>
        <dbReference type="ARBA" id="ARBA00022679"/>
    </source>
</evidence>
<accession>A0A975YJR2</accession>
<evidence type="ECO:0000256" key="1">
    <source>
        <dbReference type="ARBA" id="ARBA00000085"/>
    </source>
</evidence>
<evidence type="ECO:0000256" key="5">
    <source>
        <dbReference type="ARBA" id="ARBA00022777"/>
    </source>
</evidence>
<dbReference type="PROSITE" id="PS50113">
    <property type="entry name" value="PAC"/>
    <property type="match status" value="1"/>
</dbReference>
<dbReference type="InterPro" id="IPR001610">
    <property type="entry name" value="PAC"/>
</dbReference>
<evidence type="ECO:0000256" key="7">
    <source>
        <dbReference type="ARBA" id="ARBA00023012"/>
    </source>
</evidence>
<dbReference type="EMBL" id="CP076448">
    <property type="protein sequence ID" value="QXM25045.1"/>
    <property type="molecule type" value="Genomic_DNA"/>
</dbReference>
<dbReference type="Proteomes" id="UP000694001">
    <property type="component" value="Chromosome"/>
</dbReference>
<keyword evidence="5" id="KW-0418">Kinase</keyword>
<dbReference type="NCBIfam" id="TIGR00229">
    <property type="entry name" value="sensory_box"/>
    <property type="match status" value="1"/>
</dbReference>
<comment type="catalytic activity">
    <reaction evidence="1">
        <text>ATP + protein L-histidine = ADP + protein N-phospho-L-histidine.</text>
        <dbReference type="EC" id="2.7.13.3"/>
    </reaction>
</comment>
<gene>
    <name evidence="10" type="ORF">KO353_01970</name>
</gene>
<organism evidence="10 11">
    <name type="scientific">Elioraea tepida</name>
    <dbReference type="NCBI Taxonomy" id="2843330"/>
    <lineage>
        <taxon>Bacteria</taxon>
        <taxon>Pseudomonadati</taxon>
        <taxon>Pseudomonadota</taxon>
        <taxon>Alphaproteobacteria</taxon>
        <taxon>Acetobacterales</taxon>
        <taxon>Elioraeaceae</taxon>
        <taxon>Elioraea</taxon>
    </lineage>
</organism>
<dbReference type="SMART" id="SM00388">
    <property type="entry name" value="HisKA"/>
    <property type="match status" value="1"/>
</dbReference>
<dbReference type="PANTHER" id="PTHR43065">
    <property type="entry name" value="SENSOR HISTIDINE KINASE"/>
    <property type="match status" value="1"/>
</dbReference>
<reference evidence="10" key="1">
    <citation type="submission" date="2021-06" db="EMBL/GenBank/DDBJ databases">
        <title>Elioraea tepida, sp. nov., a moderately thermophilic aerobic anoxygenic phototrophic bacterium isolated from an alkaline siliceous hot spring mat community in Yellowstone National Park, WY, USA.</title>
        <authorList>
            <person name="Saini M.K."/>
            <person name="Yoshida S."/>
            <person name="Sebastian A."/>
            <person name="Hirose S."/>
            <person name="Hara E."/>
            <person name="Tamaki H."/>
            <person name="Soulier N.T."/>
            <person name="Albert I."/>
            <person name="Hanada S."/>
            <person name="Bryant D.A."/>
            <person name="Tank M."/>
        </authorList>
    </citation>
    <scope>NUCLEOTIDE SEQUENCE</scope>
    <source>
        <strain evidence="10">MS-P2</strain>
    </source>
</reference>
<evidence type="ECO:0000259" key="8">
    <source>
        <dbReference type="PROSITE" id="PS50109"/>
    </source>
</evidence>
<dbReference type="InterPro" id="IPR005467">
    <property type="entry name" value="His_kinase_dom"/>
</dbReference>
<keyword evidence="6" id="KW-0067">ATP-binding</keyword>
<dbReference type="RefSeq" id="WP_218286101.1">
    <property type="nucleotide sequence ID" value="NZ_CP076448.1"/>
</dbReference>
<dbReference type="Pfam" id="PF02518">
    <property type="entry name" value="HATPase_c"/>
    <property type="match status" value="1"/>
</dbReference>
<keyword evidence="3" id="KW-0808">Transferase</keyword>
<dbReference type="PANTHER" id="PTHR43065:SF46">
    <property type="entry name" value="C4-DICARBOXYLATE TRANSPORT SENSOR PROTEIN DCTB"/>
    <property type="match status" value="1"/>
</dbReference>
<evidence type="ECO:0000313" key="10">
    <source>
        <dbReference type="EMBL" id="QXM25045.1"/>
    </source>
</evidence>
<dbReference type="AlphaFoldDB" id="A0A975YJR2"/>
<dbReference type="InterPro" id="IPR000700">
    <property type="entry name" value="PAS-assoc_C"/>
</dbReference>
<dbReference type="CDD" id="cd00082">
    <property type="entry name" value="HisKA"/>
    <property type="match status" value="1"/>
</dbReference>
<keyword evidence="4" id="KW-0547">Nucleotide-binding</keyword>
<dbReference type="InterPro" id="IPR003661">
    <property type="entry name" value="HisK_dim/P_dom"/>
</dbReference>
<sequence>MKSDPVISSDASRAAEALAALLRVAVDASPVCITISDLRRDDAPLIFVNDQFCRTTGHTREQVIGRNCRFLQGEGTDRSVVARMREAIARREPVSIELISYKRTGEPFLNRLDLAPVRDSRLEIDAYVGVQRDITAFRAAEATRREREKMEALGRLASGFSHELNNLLQPIITYSGMLAARPEMAEAEYAEQINAIVDCASAARDITAQVLHFARSGVALSEAEPLSRRPGEAIRMASRLLPPGVSLSIEGVEDLSAACAIDTAELLQVLGNVFRNAADAMDGKGSVRLAAVMEDTTLVLSVSDTGPGVPPELWSRIFEPFFSTKPPGQGTGLGLATAWGIVRGWGGTLTVRNREGGGAEFIIHIPLDRRSTDWGTNNNGAHSSDR</sequence>
<evidence type="ECO:0000259" key="9">
    <source>
        <dbReference type="PROSITE" id="PS50113"/>
    </source>
</evidence>
<dbReference type="EC" id="2.7.13.3" evidence="2"/>
<keyword evidence="11" id="KW-1185">Reference proteome</keyword>
<dbReference type="GO" id="GO:0000155">
    <property type="term" value="F:phosphorelay sensor kinase activity"/>
    <property type="evidence" value="ECO:0007669"/>
    <property type="project" value="InterPro"/>
</dbReference>
<feature type="domain" description="PAC" evidence="9">
    <location>
        <begin position="92"/>
        <end position="146"/>
    </location>
</feature>
<dbReference type="GO" id="GO:0005524">
    <property type="term" value="F:ATP binding"/>
    <property type="evidence" value="ECO:0007669"/>
    <property type="project" value="UniProtKB-KW"/>
</dbReference>
<dbReference type="SMART" id="SM00086">
    <property type="entry name" value="PAC"/>
    <property type="match status" value="1"/>
</dbReference>
<name>A0A975YJR2_9PROT</name>
<keyword evidence="7" id="KW-0902">Two-component regulatory system</keyword>
<dbReference type="Pfam" id="PF00512">
    <property type="entry name" value="HisKA"/>
    <property type="match status" value="1"/>
</dbReference>
<dbReference type="Pfam" id="PF13426">
    <property type="entry name" value="PAS_9"/>
    <property type="match status" value="1"/>
</dbReference>
<evidence type="ECO:0000256" key="6">
    <source>
        <dbReference type="ARBA" id="ARBA00022840"/>
    </source>
</evidence>
<dbReference type="CDD" id="cd00130">
    <property type="entry name" value="PAS"/>
    <property type="match status" value="1"/>
</dbReference>
<dbReference type="KEGG" id="elio:KO353_01970"/>
<evidence type="ECO:0000256" key="4">
    <source>
        <dbReference type="ARBA" id="ARBA00022741"/>
    </source>
</evidence>
<dbReference type="SMART" id="SM00387">
    <property type="entry name" value="HATPase_c"/>
    <property type="match status" value="1"/>
</dbReference>
<protein>
    <recommendedName>
        <fullName evidence="2">histidine kinase</fullName>
        <ecNumber evidence="2">2.7.13.3</ecNumber>
    </recommendedName>
</protein>
<dbReference type="InterPro" id="IPR000014">
    <property type="entry name" value="PAS"/>
</dbReference>
<evidence type="ECO:0000256" key="2">
    <source>
        <dbReference type="ARBA" id="ARBA00012438"/>
    </source>
</evidence>
<evidence type="ECO:0000313" key="11">
    <source>
        <dbReference type="Proteomes" id="UP000694001"/>
    </source>
</evidence>
<proteinExistence type="predicted"/>